<evidence type="ECO:0000313" key="2">
    <source>
        <dbReference type="EMBL" id="MDQ0190745.1"/>
    </source>
</evidence>
<evidence type="ECO:0000313" key="3">
    <source>
        <dbReference type="Proteomes" id="UP001232973"/>
    </source>
</evidence>
<keyword evidence="3" id="KW-1185">Reference proteome</keyword>
<dbReference type="Proteomes" id="UP001232973">
    <property type="component" value="Unassembled WGS sequence"/>
</dbReference>
<comment type="caution">
    <text evidence="2">The sequence shown here is derived from an EMBL/GenBank/DDBJ whole genome shotgun (WGS) entry which is preliminary data.</text>
</comment>
<reference evidence="2 3" key="1">
    <citation type="submission" date="2023-07" db="EMBL/GenBank/DDBJ databases">
        <title>Genomic Encyclopedia of Type Strains, Phase IV (KMG-IV): sequencing the most valuable type-strain genomes for metagenomic binning, comparative biology and taxonomic classification.</title>
        <authorList>
            <person name="Goeker M."/>
        </authorList>
    </citation>
    <scope>NUCLEOTIDE SEQUENCE [LARGE SCALE GENOMIC DNA]</scope>
    <source>
        <strain evidence="2 3">DSM 4006</strain>
    </source>
</reference>
<organism evidence="2 3">
    <name type="scientific">Alicyclobacillus cycloheptanicus</name>
    <dbReference type="NCBI Taxonomy" id="1457"/>
    <lineage>
        <taxon>Bacteria</taxon>
        <taxon>Bacillati</taxon>
        <taxon>Bacillota</taxon>
        <taxon>Bacilli</taxon>
        <taxon>Bacillales</taxon>
        <taxon>Alicyclobacillaceae</taxon>
        <taxon>Alicyclobacillus</taxon>
    </lineage>
</organism>
<feature type="transmembrane region" description="Helical" evidence="1">
    <location>
        <begin position="32"/>
        <end position="57"/>
    </location>
</feature>
<proteinExistence type="predicted"/>
<dbReference type="EMBL" id="JAUSTP010000023">
    <property type="protein sequence ID" value="MDQ0190745.1"/>
    <property type="molecule type" value="Genomic_DNA"/>
</dbReference>
<evidence type="ECO:0000256" key="1">
    <source>
        <dbReference type="SAM" id="Phobius"/>
    </source>
</evidence>
<feature type="transmembrane region" description="Helical" evidence="1">
    <location>
        <begin position="6"/>
        <end position="25"/>
    </location>
</feature>
<dbReference type="RefSeq" id="WP_274454482.1">
    <property type="nucleotide sequence ID" value="NZ_CP067097.1"/>
</dbReference>
<keyword evidence="1" id="KW-0812">Transmembrane</keyword>
<keyword evidence="1" id="KW-1133">Transmembrane helix</keyword>
<keyword evidence="1" id="KW-0472">Membrane</keyword>
<sequence length="58" mass="6691">MLKFIVAMLIPLWIAIYTVSFARWLQRRKDSFAAWISAYLLSIVSLGVSGVALWRIFT</sequence>
<gene>
    <name evidence="2" type="ORF">J2S03_002612</name>
</gene>
<protein>
    <submittedName>
        <fullName evidence="2">Uncharacterized protein</fullName>
    </submittedName>
</protein>
<name>A0ABT9XKW7_9BACL</name>
<accession>A0ABT9XKW7</accession>